<dbReference type="PANTHER" id="PTHR30290:SF10">
    <property type="entry name" value="PERIPLASMIC OLIGOPEPTIDE-BINDING PROTEIN-RELATED"/>
    <property type="match status" value="1"/>
</dbReference>
<comment type="subcellular location">
    <subcellularLocation>
        <location evidence="1">Cell envelope</location>
    </subcellularLocation>
</comment>
<dbReference type="AlphaFoldDB" id="A0A2M9ZSM1"/>
<dbReference type="SUPFAM" id="SSF53850">
    <property type="entry name" value="Periplasmic binding protein-like II"/>
    <property type="match status" value="1"/>
</dbReference>
<dbReference type="PROSITE" id="PS51257">
    <property type="entry name" value="PROKAR_LIPOPROTEIN"/>
    <property type="match status" value="1"/>
</dbReference>
<sequence>MRFTPLTLSLALLLLSLLFCSCEGSERSPNELIISLPSDPISLDPILSTDLSSRIVIKYLYPSLFRYDESGKIVPSLAESYSLLPGSHPNTRTLRIKLVPRKISRDKLLNSQLVIDSLDRLRSESGPKQSSYSFIKGGRVVDQSTLDVFFSGGLRNALEKLALPQASIYCPEKVECGDYSLVEWKRNNYIRISKNEFQSDGKASVILFRVLPQASTGVFLYAKDQLDLMRLPNFLLGNRNVRRDRILARKGSGVQYVAIREGDPCFDRNFRYALNYAVDKREIIKVLLDDNAEVASGPFPSSVASDLFSRKQEEIFAYNRELAKEYLAKSACYPSILKRELEFRMRADEENQANGAAIVQYLREIGLQIKILPMEKAELYKENGERKGDLTLLFWYADFPGAWNFIDPLFASDRFGNAGNRAFYSNHKMDLLLQSARNSDKLDLGDSERSSWQILKEDAPWIFLWSPYELYLVGDRLWNSLESKSNLPSDLP</sequence>
<dbReference type="GO" id="GO:0043190">
    <property type="term" value="C:ATP-binding cassette (ABC) transporter complex"/>
    <property type="evidence" value="ECO:0007669"/>
    <property type="project" value="InterPro"/>
</dbReference>
<dbReference type="PIRSF" id="PIRSF002741">
    <property type="entry name" value="MppA"/>
    <property type="match status" value="1"/>
</dbReference>
<dbReference type="GO" id="GO:0030288">
    <property type="term" value="C:outer membrane-bounded periplasmic space"/>
    <property type="evidence" value="ECO:0007669"/>
    <property type="project" value="UniProtKB-ARBA"/>
</dbReference>
<dbReference type="PANTHER" id="PTHR30290">
    <property type="entry name" value="PERIPLASMIC BINDING COMPONENT OF ABC TRANSPORTER"/>
    <property type="match status" value="1"/>
</dbReference>
<feature type="domain" description="Solute-binding protein family 5" evidence="5">
    <location>
        <begin position="72"/>
        <end position="416"/>
    </location>
</feature>
<evidence type="ECO:0000313" key="8">
    <source>
        <dbReference type="Proteomes" id="UP000231962"/>
    </source>
</evidence>
<proteinExistence type="inferred from homology"/>
<reference evidence="8 9" key="1">
    <citation type="submission" date="2017-07" db="EMBL/GenBank/DDBJ databases">
        <title>Leptospira spp. isolated from tropical soils.</title>
        <authorList>
            <person name="Thibeaux R."/>
            <person name="Iraola G."/>
            <person name="Ferres I."/>
            <person name="Bierque E."/>
            <person name="Girault D."/>
            <person name="Soupe-Gilbert M.-E."/>
            <person name="Picardeau M."/>
            <person name="Goarant C."/>
        </authorList>
    </citation>
    <scope>NUCLEOTIDE SEQUENCE [LARGE SCALE GENOMIC DNA]</scope>
    <source>
        <strain evidence="7 9">FH1-B-B1</strain>
        <strain evidence="6 8">FH1-B-C1</strain>
    </source>
</reference>
<dbReference type="Gene3D" id="3.10.105.10">
    <property type="entry name" value="Dipeptide-binding Protein, Domain 3"/>
    <property type="match status" value="1"/>
</dbReference>
<dbReference type="EMBL" id="NPDZ01000001">
    <property type="protein sequence ID" value="PJZ74923.1"/>
    <property type="molecule type" value="Genomic_DNA"/>
</dbReference>
<dbReference type="OrthoDB" id="9772924at2"/>
<dbReference type="Proteomes" id="UP000231990">
    <property type="component" value="Unassembled WGS sequence"/>
</dbReference>
<evidence type="ECO:0000256" key="2">
    <source>
        <dbReference type="ARBA" id="ARBA00005695"/>
    </source>
</evidence>
<comment type="similarity">
    <text evidence="2">Belongs to the bacterial solute-binding protein 5 family.</text>
</comment>
<comment type="caution">
    <text evidence="7">The sequence shown here is derived from an EMBL/GenBank/DDBJ whole genome shotgun (WGS) entry which is preliminary data.</text>
</comment>
<dbReference type="CDD" id="cd00995">
    <property type="entry name" value="PBP2_NikA_DppA_OppA_like"/>
    <property type="match status" value="1"/>
</dbReference>
<dbReference type="Gene3D" id="3.40.190.10">
    <property type="entry name" value="Periplasmic binding protein-like II"/>
    <property type="match status" value="1"/>
</dbReference>
<dbReference type="Proteomes" id="UP000231962">
    <property type="component" value="Unassembled WGS sequence"/>
</dbReference>
<dbReference type="EMBL" id="NPDY01000001">
    <property type="protein sequence ID" value="PJZ71389.1"/>
    <property type="molecule type" value="Genomic_DNA"/>
</dbReference>
<dbReference type="InterPro" id="IPR000914">
    <property type="entry name" value="SBP_5_dom"/>
</dbReference>
<keyword evidence="8" id="KW-1185">Reference proteome</keyword>
<organism evidence="7 9">
    <name type="scientific">Leptospira perolatii</name>
    <dbReference type="NCBI Taxonomy" id="2023191"/>
    <lineage>
        <taxon>Bacteria</taxon>
        <taxon>Pseudomonadati</taxon>
        <taxon>Spirochaetota</taxon>
        <taxon>Spirochaetia</taxon>
        <taxon>Leptospirales</taxon>
        <taxon>Leptospiraceae</taxon>
        <taxon>Leptospira</taxon>
    </lineage>
</organism>
<keyword evidence="3" id="KW-0813">Transport</keyword>
<dbReference type="RefSeq" id="WP_100712357.1">
    <property type="nucleotide sequence ID" value="NZ_NPDY01000001.1"/>
</dbReference>
<evidence type="ECO:0000256" key="1">
    <source>
        <dbReference type="ARBA" id="ARBA00004196"/>
    </source>
</evidence>
<dbReference type="InterPro" id="IPR039424">
    <property type="entry name" value="SBP_5"/>
</dbReference>
<keyword evidence="4" id="KW-0732">Signal</keyword>
<evidence type="ECO:0000313" key="6">
    <source>
        <dbReference type="EMBL" id="PJZ71389.1"/>
    </source>
</evidence>
<evidence type="ECO:0000313" key="7">
    <source>
        <dbReference type="EMBL" id="PJZ74923.1"/>
    </source>
</evidence>
<dbReference type="Gene3D" id="3.90.76.10">
    <property type="entry name" value="Dipeptide-binding Protein, Domain 1"/>
    <property type="match status" value="1"/>
</dbReference>
<gene>
    <name evidence="6" type="ORF">CH360_02505</name>
    <name evidence="7" type="ORF">CH373_02505</name>
</gene>
<evidence type="ECO:0000313" key="9">
    <source>
        <dbReference type="Proteomes" id="UP000231990"/>
    </source>
</evidence>
<evidence type="ECO:0000256" key="3">
    <source>
        <dbReference type="ARBA" id="ARBA00022448"/>
    </source>
</evidence>
<evidence type="ECO:0000256" key="4">
    <source>
        <dbReference type="ARBA" id="ARBA00022729"/>
    </source>
</evidence>
<dbReference type="InterPro" id="IPR030678">
    <property type="entry name" value="Peptide/Ni-bd"/>
</dbReference>
<accession>A0A2M9ZSM1</accession>
<dbReference type="Pfam" id="PF00496">
    <property type="entry name" value="SBP_bac_5"/>
    <property type="match status" value="1"/>
</dbReference>
<dbReference type="GO" id="GO:1904680">
    <property type="term" value="F:peptide transmembrane transporter activity"/>
    <property type="evidence" value="ECO:0007669"/>
    <property type="project" value="TreeGrafter"/>
</dbReference>
<evidence type="ECO:0000259" key="5">
    <source>
        <dbReference type="Pfam" id="PF00496"/>
    </source>
</evidence>
<protein>
    <submittedName>
        <fullName evidence="7">Peptide ABC transporter substrate-binding protein</fullName>
    </submittedName>
</protein>
<name>A0A2M9ZSM1_9LEPT</name>
<dbReference type="GO" id="GO:0015833">
    <property type="term" value="P:peptide transport"/>
    <property type="evidence" value="ECO:0007669"/>
    <property type="project" value="TreeGrafter"/>
</dbReference>